<feature type="compositionally biased region" description="Basic and acidic residues" evidence="1">
    <location>
        <begin position="51"/>
        <end position="62"/>
    </location>
</feature>
<accession>A0A285EDK5</accession>
<dbReference type="AlphaFoldDB" id="A0A285EDK5"/>
<name>A0A285EDK5_9ACTN</name>
<dbReference type="EMBL" id="OBDO01000006">
    <property type="protein sequence ID" value="SNX97222.1"/>
    <property type="molecule type" value="Genomic_DNA"/>
</dbReference>
<protein>
    <submittedName>
        <fullName evidence="2">Uncharacterized protein</fullName>
    </submittedName>
</protein>
<keyword evidence="3" id="KW-1185">Reference proteome</keyword>
<reference evidence="2 3" key="1">
    <citation type="submission" date="2017-09" db="EMBL/GenBank/DDBJ databases">
        <authorList>
            <person name="Ehlers B."/>
            <person name="Leendertz F.H."/>
        </authorList>
    </citation>
    <scope>NUCLEOTIDE SEQUENCE [LARGE SCALE GENOMIC DNA]</scope>
    <source>
        <strain evidence="2 3">DSM 46844</strain>
    </source>
</reference>
<evidence type="ECO:0000313" key="2">
    <source>
        <dbReference type="EMBL" id="SNX97222.1"/>
    </source>
</evidence>
<dbReference type="Proteomes" id="UP000219514">
    <property type="component" value="Unassembled WGS sequence"/>
</dbReference>
<sequence>MHTVPDPGVVTPRPAGVTVYRHVEVLPRPAARHPEIGAVIAALTAAAGALHDSDRRSLREAPDPVTTAGHVRADAGAAR</sequence>
<proteinExistence type="predicted"/>
<evidence type="ECO:0000313" key="3">
    <source>
        <dbReference type="Proteomes" id="UP000219514"/>
    </source>
</evidence>
<organism evidence="2 3">
    <name type="scientific">Geodermatophilus sabuli</name>
    <dbReference type="NCBI Taxonomy" id="1564158"/>
    <lineage>
        <taxon>Bacteria</taxon>
        <taxon>Bacillati</taxon>
        <taxon>Actinomycetota</taxon>
        <taxon>Actinomycetes</taxon>
        <taxon>Geodermatophilales</taxon>
        <taxon>Geodermatophilaceae</taxon>
        <taxon>Geodermatophilus</taxon>
    </lineage>
</organism>
<gene>
    <name evidence="2" type="ORF">SAMN06893097_106172</name>
</gene>
<evidence type="ECO:0000256" key="1">
    <source>
        <dbReference type="SAM" id="MobiDB-lite"/>
    </source>
</evidence>
<feature type="region of interest" description="Disordered" evidence="1">
    <location>
        <begin position="51"/>
        <end position="79"/>
    </location>
</feature>